<dbReference type="HAMAP" id="MF_00294">
    <property type="entry name" value="Ribosomal_bL33"/>
    <property type="match status" value="1"/>
</dbReference>
<dbReference type="InterPro" id="IPR038584">
    <property type="entry name" value="Ribosomal_bL33_sf"/>
</dbReference>
<dbReference type="EMBL" id="LGGO01000180">
    <property type="protein sequence ID" value="KUK76253.1"/>
    <property type="molecule type" value="Genomic_DNA"/>
</dbReference>
<accession>A0A101HG43</accession>
<dbReference type="Pfam" id="PF00471">
    <property type="entry name" value="Ribosomal_L33"/>
    <property type="match status" value="1"/>
</dbReference>
<sequence>MAKVKKNPIFLKCSVCDSRNYTEYKNRNMQDKVEKKKYCPKCKKHTLHIETKVK</sequence>
<dbReference type="GO" id="GO:0003735">
    <property type="term" value="F:structural constituent of ribosome"/>
    <property type="evidence" value="ECO:0007669"/>
    <property type="project" value="InterPro"/>
</dbReference>
<dbReference type="NCBIfam" id="NF001860">
    <property type="entry name" value="PRK00595.1"/>
    <property type="match status" value="1"/>
</dbReference>
<dbReference type="InterPro" id="IPR001705">
    <property type="entry name" value="Ribosomal_bL33"/>
</dbReference>
<dbReference type="GO" id="GO:0005840">
    <property type="term" value="C:ribosome"/>
    <property type="evidence" value="ECO:0007669"/>
    <property type="project" value="UniProtKB-KW"/>
</dbReference>
<dbReference type="Gene3D" id="2.20.28.120">
    <property type="entry name" value="Ribosomal protein L33"/>
    <property type="match status" value="1"/>
</dbReference>
<gene>
    <name evidence="5" type="primary">rpmG</name>
    <name evidence="6" type="ORF">XD93_1020</name>
</gene>
<dbReference type="GO" id="GO:1990904">
    <property type="term" value="C:ribonucleoprotein complex"/>
    <property type="evidence" value="ECO:0007669"/>
    <property type="project" value="UniProtKB-KW"/>
</dbReference>
<protein>
    <recommendedName>
        <fullName evidence="4 5">Large ribosomal subunit protein bL33</fullName>
    </recommendedName>
</protein>
<dbReference type="InterPro" id="IPR011332">
    <property type="entry name" value="Ribosomal_zn-bd"/>
</dbReference>
<evidence type="ECO:0000256" key="4">
    <source>
        <dbReference type="ARBA" id="ARBA00035176"/>
    </source>
</evidence>
<evidence type="ECO:0000256" key="5">
    <source>
        <dbReference type="HAMAP-Rule" id="MF_00294"/>
    </source>
</evidence>
<dbReference type="NCBIfam" id="TIGR01023">
    <property type="entry name" value="rpmG_bact"/>
    <property type="match status" value="1"/>
</dbReference>
<evidence type="ECO:0000256" key="3">
    <source>
        <dbReference type="ARBA" id="ARBA00023274"/>
    </source>
</evidence>
<reference evidence="7" key="1">
    <citation type="journal article" date="2015" name="MBio">
        <title>Genome-Resolved Metagenomic Analysis Reveals Roles for Candidate Phyla and Other Microbial Community Members in Biogeochemical Transformations in Oil Reservoirs.</title>
        <authorList>
            <person name="Hu P."/>
            <person name="Tom L."/>
            <person name="Singh A."/>
            <person name="Thomas B.C."/>
            <person name="Baker B.J."/>
            <person name="Piceno Y.M."/>
            <person name="Andersen G.L."/>
            <person name="Banfield J.F."/>
        </authorList>
    </citation>
    <scope>NUCLEOTIDE SEQUENCE [LARGE SCALE GENOMIC DNA]</scope>
</reference>
<comment type="similarity">
    <text evidence="1 5">Belongs to the bacterial ribosomal protein bL33 family.</text>
</comment>
<evidence type="ECO:0000256" key="2">
    <source>
        <dbReference type="ARBA" id="ARBA00022980"/>
    </source>
</evidence>
<dbReference type="GO" id="GO:0006412">
    <property type="term" value="P:translation"/>
    <property type="evidence" value="ECO:0007669"/>
    <property type="project" value="UniProtKB-UniRule"/>
</dbReference>
<dbReference type="SUPFAM" id="SSF57829">
    <property type="entry name" value="Zn-binding ribosomal proteins"/>
    <property type="match status" value="1"/>
</dbReference>
<keyword evidence="2 5" id="KW-0689">Ribosomal protein</keyword>
<keyword evidence="3 5" id="KW-0687">Ribonucleoprotein</keyword>
<name>A0A101HG43_9BACT</name>
<dbReference type="NCBIfam" id="NF001764">
    <property type="entry name" value="PRK00504.1"/>
    <property type="match status" value="1"/>
</dbReference>
<organism evidence="6 7">
    <name type="scientific">candidate division WS6 bacterium 34_10</name>
    <dbReference type="NCBI Taxonomy" id="1641389"/>
    <lineage>
        <taxon>Bacteria</taxon>
        <taxon>Candidatus Dojkabacteria</taxon>
    </lineage>
</organism>
<comment type="caution">
    <text evidence="6">The sequence shown here is derived from an EMBL/GenBank/DDBJ whole genome shotgun (WGS) entry which is preliminary data.</text>
</comment>
<dbReference type="AlphaFoldDB" id="A0A101HG43"/>
<evidence type="ECO:0000313" key="6">
    <source>
        <dbReference type="EMBL" id="KUK76253.1"/>
    </source>
</evidence>
<evidence type="ECO:0000313" key="7">
    <source>
        <dbReference type="Proteomes" id="UP000053904"/>
    </source>
</evidence>
<evidence type="ECO:0000256" key="1">
    <source>
        <dbReference type="ARBA" id="ARBA00007596"/>
    </source>
</evidence>
<proteinExistence type="inferred from homology"/>
<dbReference type="GO" id="GO:0005737">
    <property type="term" value="C:cytoplasm"/>
    <property type="evidence" value="ECO:0007669"/>
    <property type="project" value="UniProtKB-ARBA"/>
</dbReference>
<dbReference type="Proteomes" id="UP000053904">
    <property type="component" value="Unassembled WGS sequence"/>
</dbReference>